<feature type="compositionally biased region" description="Low complexity" evidence="1">
    <location>
        <begin position="353"/>
        <end position="377"/>
    </location>
</feature>
<evidence type="ECO:0000256" key="1">
    <source>
        <dbReference type="SAM" id="MobiDB-lite"/>
    </source>
</evidence>
<dbReference type="CDD" id="cd01671">
    <property type="entry name" value="CARD"/>
    <property type="match status" value="1"/>
</dbReference>
<reference evidence="4" key="1">
    <citation type="submission" date="2025-08" db="UniProtKB">
        <authorList>
            <consortium name="RefSeq"/>
        </authorList>
    </citation>
    <scope>IDENTIFICATION</scope>
    <source>
        <tissue evidence="4">Gonads</tissue>
    </source>
</reference>
<dbReference type="InParanoid" id="A0A2R2MSH6"/>
<dbReference type="GO" id="GO:0042981">
    <property type="term" value="P:regulation of apoptotic process"/>
    <property type="evidence" value="ECO:0007669"/>
    <property type="project" value="InterPro"/>
</dbReference>
<dbReference type="PROSITE" id="PS50209">
    <property type="entry name" value="CARD"/>
    <property type="match status" value="1"/>
</dbReference>
<gene>
    <name evidence="4" type="primary">LOC106154912</name>
</gene>
<feature type="domain" description="CARD" evidence="2">
    <location>
        <begin position="539"/>
        <end position="600"/>
    </location>
</feature>
<dbReference type="Proteomes" id="UP000085678">
    <property type="component" value="Unplaced"/>
</dbReference>
<dbReference type="RefSeq" id="XP_023932952.1">
    <property type="nucleotide sequence ID" value="XM_024077184.1"/>
</dbReference>
<feature type="compositionally biased region" description="Low complexity" evidence="1">
    <location>
        <begin position="301"/>
        <end position="319"/>
    </location>
</feature>
<feature type="compositionally biased region" description="Polar residues" evidence="1">
    <location>
        <begin position="136"/>
        <end position="151"/>
    </location>
</feature>
<dbReference type="Gene3D" id="1.10.533.10">
    <property type="entry name" value="Death Domain, Fas"/>
    <property type="match status" value="1"/>
</dbReference>
<proteinExistence type="predicted"/>
<dbReference type="GeneID" id="106154912"/>
<sequence>MKSIITQNVILFTTRTDPCLPEGAIEVQTFEVFVNLQKQLSYLCKTYFPGQKYSVGLVCQIHDEHTCLWKEKGHVHMYHLGDNKSGFELFNNIPKGISAVCKCDAAPKMKIYLYSGKITKVADSERSHTVAKPYGGNQSQKKTPESMQNHSLKNPLVSHQAQWSLPAPGPSVPSQQQLVMKSLVSHQTQEGLPAPGSSPQPLVMNSLVSHRTQQGLQAPGPSVPSQQQLHVNPLVSHQTQEGLPAPGPSQQPLVMNSLVSHQTQQGLPAPGPSVPSQQQLVMNPLVSHQTQVLPAPGFSESSQQQSILSPPSQPPLASIYQGHDENQVFETQPHKEIVEHQQQFQQKQPRLYHQQQQFAHPQQSPHLTSPQSPQQQLPDSQALCALGHHFGRPNQALSLCEADFTVFGHRAAVMKTTEQSIINANTYYINILQQSGHQKSVASEPPDFVQVLQRYLPLAVKDNLEGILKNPEVWRAVVHELQLRDNCCPTEPVEFVFCHLQSSFQQLMFLLRKVGETVKETMNPSEIEDLIDEVKKARRREVEFENLRKNLYFMANAGLEINKLLDFLYSESIISKSDMEEVNHRQTSSDKCSVLLHKVLDCPLDKEPVRHLLNWFIDEDRYNLAALLAVKPEDVQELPVQYMRGALRPDGCQDSHLAVSQSQENAA</sequence>
<dbReference type="InterPro" id="IPR001315">
    <property type="entry name" value="CARD"/>
</dbReference>
<feature type="region of interest" description="Disordered" evidence="1">
    <location>
        <begin position="183"/>
        <end position="203"/>
    </location>
</feature>
<organism evidence="3 4">
    <name type="scientific">Lingula anatina</name>
    <name type="common">Brachiopod</name>
    <name type="synonym">Lingula unguis</name>
    <dbReference type="NCBI Taxonomy" id="7574"/>
    <lineage>
        <taxon>Eukaryota</taxon>
        <taxon>Metazoa</taxon>
        <taxon>Spiralia</taxon>
        <taxon>Lophotrochozoa</taxon>
        <taxon>Brachiopoda</taxon>
        <taxon>Linguliformea</taxon>
        <taxon>Lingulata</taxon>
        <taxon>Lingulida</taxon>
        <taxon>Linguloidea</taxon>
        <taxon>Lingulidae</taxon>
        <taxon>Lingula</taxon>
    </lineage>
</organism>
<dbReference type="AlphaFoldDB" id="A0A2R2MSH6"/>
<evidence type="ECO:0000313" key="4">
    <source>
        <dbReference type="RefSeq" id="XP_023932952.1"/>
    </source>
</evidence>
<evidence type="ECO:0000313" key="3">
    <source>
        <dbReference type="Proteomes" id="UP000085678"/>
    </source>
</evidence>
<dbReference type="SUPFAM" id="SSF47986">
    <property type="entry name" value="DEATH domain"/>
    <property type="match status" value="1"/>
</dbReference>
<feature type="region of interest" description="Disordered" evidence="1">
    <location>
        <begin position="127"/>
        <end position="151"/>
    </location>
</feature>
<name>A0A2R2MSH6_LINAN</name>
<feature type="region of interest" description="Disordered" evidence="1">
    <location>
        <begin position="341"/>
        <end position="377"/>
    </location>
</feature>
<evidence type="ECO:0000259" key="2">
    <source>
        <dbReference type="PROSITE" id="PS50209"/>
    </source>
</evidence>
<dbReference type="InterPro" id="IPR011029">
    <property type="entry name" value="DEATH-like_dom_sf"/>
</dbReference>
<accession>A0A2R2MSH6</accession>
<protein>
    <submittedName>
        <fullName evidence="4">Uncharacterized protein LOC106154912</fullName>
    </submittedName>
</protein>
<keyword evidence="3" id="KW-1185">Reference proteome</keyword>
<dbReference type="KEGG" id="lak:106154912"/>
<feature type="region of interest" description="Disordered" evidence="1">
    <location>
        <begin position="295"/>
        <end position="319"/>
    </location>
</feature>